<dbReference type="Proteomes" id="UP000094243">
    <property type="component" value="Unassembled WGS sequence"/>
</dbReference>
<feature type="chain" id="PRO_5009135401" description="Hemophore-related protein" evidence="2">
    <location>
        <begin position="30"/>
        <end position="125"/>
    </location>
</feature>
<protein>
    <recommendedName>
        <fullName evidence="5">Hemophore-related protein</fullName>
    </recommendedName>
</protein>
<dbReference type="AlphaFoldDB" id="A0A1E3S2M9"/>
<name>A0A1E3S2M9_9MYCO</name>
<dbReference type="EMBL" id="MIGZ01000003">
    <property type="protein sequence ID" value="ODQ96423.1"/>
    <property type="molecule type" value="Genomic_DNA"/>
</dbReference>
<reference evidence="4" key="1">
    <citation type="submission" date="2016-09" db="EMBL/GenBank/DDBJ databases">
        <authorList>
            <person name="Greninger A.L."/>
            <person name="Jerome K.R."/>
            <person name="Mcnair B."/>
            <person name="Wallis C."/>
            <person name="Fang F."/>
        </authorList>
    </citation>
    <scope>NUCLEOTIDE SEQUENCE [LARGE SCALE GENOMIC DNA]</scope>
    <source>
        <strain evidence="4">M7</strain>
    </source>
</reference>
<accession>A0A1E3S2M9</accession>
<dbReference type="OrthoDB" id="9872561at2"/>
<evidence type="ECO:0000313" key="4">
    <source>
        <dbReference type="Proteomes" id="UP000094243"/>
    </source>
</evidence>
<feature type="signal peptide" evidence="2">
    <location>
        <begin position="1"/>
        <end position="29"/>
    </location>
</feature>
<keyword evidence="2" id="KW-0732">Signal</keyword>
<organism evidence="3 4">
    <name type="scientific">Mycolicibacterium holsaticum</name>
    <dbReference type="NCBI Taxonomy" id="152142"/>
    <lineage>
        <taxon>Bacteria</taxon>
        <taxon>Bacillati</taxon>
        <taxon>Actinomycetota</taxon>
        <taxon>Actinomycetes</taxon>
        <taxon>Mycobacteriales</taxon>
        <taxon>Mycobacteriaceae</taxon>
        <taxon>Mycolicibacterium</taxon>
    </lineage>
</organism>
<evidence type="ECO:0000256" key="1">
    <source>
        <dbReference type="SAM" id="MobiDB-lite"/>
    </source>
</evidence>
<keyword evidence="4" id="KW-1185">Reference proteome</keyword>
<evidence type="ECO:0000313" key="3">
    <source>
        <dbReference type="EMBL" id="ODQ96423.1"/>
    </source>
</evidence>
<proteinExistence type="predicted"/>
<evidence type="ECO:0000256" key="2">
    <source>
        <dbReference type="SAM" id="SignalP"/>
    </source>
</evidence>
<gene>
    <name evidence="3" type="ORF">BHQ17_00885</name>
</gene>
<feature type="region of interest" description="Disordered" evidence="1">
    <location>
        <begin position="81"/>
        <end position="103"/>
    </location>
</feature>
<evidence type="ECO:0008006" key="5">
    <source>
        <dbReference type="Google" id="ProtNLM"/>
    </source>
</evidence>
<dbReference type="RefSeq" id="WP_069403343.1">
    <property type="nucleotide sequence ID" value="NZ_MIGZ01000003.1"/>
</dbReference>
<comment type="caution">
    <text evidence="3">The sequence shown here is derived from an EMBL/GenBank/DDBJ whole genome shotgun (WGS) entry which is preliminary data.</text>
</comment>
<sequence length="125" mass="13776">MVAIRTPLIATFAGLATAGLLFGAGTAAAEPHGRLLDTTCTFPQFQAAAQQHAPDLAANPERMGKFERILNLSVEERRAKFEEKRANKPEISPEKRAKWDEWKNSPEGQAKIAAMKTVLDTCHQF</sequence>